<protein>
    <submittedName>
        <fullName evidence="3">Uncharacterized protein</fullName>
    </submittedName>
</protein>
<evidence type="ECO:0000256" key="2">
    <source>
        <dbReference type="SAM" id="Phobius"/>
    </source>
</evidence>
<keyword evidence="2" id="KW-0812">Transmembrane</keyword>
<evidence type="ECO:0000313" key="4">
    <source>
        <dbReference type="Proteomes" id="UP000050360"/>
    </source>
</evidence>
<proteinExistence type="predicted"/>
<sequence>MSNKDSKVPIIFVIVVAVILIAAGGYYILGGKITPGKTGEVNRTTPAPTATETTVAGQETPGANPAGTSAVVTAPAKVDTIKCELCHKDPQNLQPHVNGGRLCVTCHGSQVHNIHIGPGTVGLDCNTCHGSPPKIPVVDKSADGPGHYSVCENCHAAPPDSLNPSFGNLITVHLSRSKYCTNCHGTDIGVIHAEKLANATSQ</sequence>
<evidence type="ECO:0000313" key="3">
    <source>
        <dbReference type="EMBL" id="KPQ44105.1"/>
    </source>
</evidence>
<dbReference type="AlphaFoldDB" id="A0A0P8CLK6"/>
<organism evidence="3 4">
    <name type="scientific">Candidatus Methanoperedens nitratireducens</name>
    <dbReference type="NCBI Taxonomy" id="1392998"/>
    <lineage>
        <taxon>Archaea</taxon>
        <taxon>Methanobacteriati</taxon>
        <taxon>Methanobacteriota</taxon>
        <taxon>Stenosarchaea group</taxon>
        <taxon>Methanomicrobia</taxon>
        <taxon>Methanosarcinales</taxon>
        <taxon>ANME-2 cluster</taxon>
        <taxon>Candidatus Methanoperedentaceae</taxon>
        <taxon>Candidatus Methanoperedens</taxon>
    </lineage>
</organism>
<gene>
    <name evidence="3" type="ORF">MPEBLZ_01329</name>
</gene>
<reference evidence="3 4" key="1">
    <citation type="submission" date="2015-09" db="EMBL/GenBank/DDBJ databases">
        <title>A metagenomics-based metabolic model of nitrate-dependent anaerobic oxidation of methane by Methanoperedens-like archaea.</title>
        <authorList>
            <person name="Arshad A."/>
            <person name="Speth D.R."/>
            <person name="De Graaf R.M."/>
            <person name="Op Den Camp H.J."/>
            <person name="Jetten M.S."/>
            <person name="Welte C.U."/>
        </authorList>
    </citation>
    <scope>NUCLEOTIDE SEQUENCE [LARGE SCALE GENOMIC DNA]</scope>
</reference>
<dbReference type="Proteomes" id="UP000050360">
    <property type="component" value="Unassembled WGS sequence"/>
</dbReference>
<feature type="region of interest" description="Disordered" evidence="1">
    <location>
        <begin position="37"/>
        <end position="69"/>
    </location>
</feature>
<keyword evidence="2" id="KW-1133">Transmembrane helix</keyword>
<name>A0A0P8CLK6_9EURY</name>
<accession>A0A0P8CLK6</accession>
<dbReference type="Gene3D" id="3.90.10.10">
    <property type="entry name" value="Cytochrome C3"/>
    <property type="match status" value="1"/>
</dbReference>
<keyword evidence="2" id="KW-0472">Membrane</keyword>
<feature type="compositionally biased region" description="Low complexity" evidence="1">
    <location>
        <begin position="44"/>
        <end position="54"/>
    </location>
</feature>
<dbReference type="InterPro" id="IPR036280">
    <property type="entry name" value="Multihaem_cyt_sf"/>
</dbReference>
<feature type="transmembrane region" description="Helical" evidence="2">
    <location>
        <begin position="6"/>
        <end position="29"/>
    </location>
</feature>
<comment type="caution">
    <text evidence="3">The sequence shown here is derived from an EMBL/GenBank/DDBJ whole genome shotgun (WGS) entry which is preliminary data.</text>
</comment>
<dbReference type="SUPFAM" id="SSF48695">
    <property type="entry name" value="Multiheme cytochromes"/>
    <property type="match status" value="1"/>
</dbReference>
<evidence type="ECO:0000256" key="1">
    <source>
        <dbReference type="SAM" id="MobiDB-lite"/>
    </source>
</evidence>
<dbReference type="EMBL" id="LKCM01000109">
    <property type="protein sequence ID" value="KPQ44105.1"/>
    <property type="molecule type" value="Genomic_DNA"/>
</dbReference>